<dbReference type="Gene3D" id="3.30.1490.480">
    <property type="entry name" value="Endolytic murein transglycosylase"/>
    <property type="match status" value="2"/>
</dbReference>
<keyword evidence="4 7" id="KW-0472">Membrane</keyword>
<dbReference type="Gene3D" id="3.30.160.60">
    <property type="entry name" value="Classic Zinc Finger"/>
    <property type="match status" value="1"/>
</dbReference>
<evidence type="ECO:0000256" key="6">
    <source>
        <dbReference type="ARBA" id="ARBA00023316"/>
    </source>
</evidence>
<dbReference type="PANTHER" id="PTHR30518:SF2">
    <property type="entry name" value="ENDOLYTIC MUREIN TRANSGLYCOSYLASE"/>
    <property type="match status" value="1"/>
</dbReference>
<evidence type="ECO:0000313" key="8">
    <source>
        <dbReference type="EMBL" id="MDT8900114.1"/>
    </source>
</evidence>
<keyword evidence="1 7" id="KW-1003">Cell membrane</keyword>
<dbReference type="InterPro" id="IPR003770">
    <property type="entry name" value="MLTG-like"/>
</dbReference>
<dbReference type="Proteomes" id="UP001254848">
    <property type="component" value="Unassembled WGS sequence"/>
</dbReference>
<evidence type="ECO:0000256" key="7">
    <source>
        <dbReference type="HAMAP-Rule" id="MF_02065"/>
    </source>
</evidence>
<evidence type="ECO:0000313" key="9">
    <source>
        <dbReference type="Proteomes" id="UP001254848"/>
    </source>
</evidence>
<keyword evidence="2 7" id="KW-0812">Transmembrane</keyword>
<comment type="catalytic activity">
    <reaction evidence="7">
        <text>a peptidoglycan chain = a peptidoglycan chain with N-acetyl-1,6-anhydromuramyl-[peptide] at the reducing end + a peptidoglycan chain with N-acetylglucosamine at the non-reducing end.</text>
        <dbReference type="EC" id="4.2.2.29"/>
    </reaction>
</comment>
<feature type="site" description="Important for catalytic activity" evidence="7">
    <location>
        <position position="225"/>
    </location>
</feature>
<evidence type="ECO:0000256" key="4">
    <source>
        <dbReference type="ARBA" id="ARBA00023136"/>
    </source>
</evidence>
<evidence type="ECO:0000256" key="1">
    <source>
        <dbReference type="ARBA" id="ARBA00022475"/>
    </source>
</evidence>
<dbReference type="NCBIfam" id="TIGR00247">
    <property type="entry name" value="endolytic transglycosylase MltG"/>
    <property type="match status" value="1"/>
</dbReference>
<keyword evidence="5 7" id="KW-0456">Lyase</keyword>
<comment type="function">
    <text evidence="7">Functions as a peptidoglycan terminase that cleaves nascent peptidoglycan strands endolytically to terminate their elongation.</text>
</comment>
<dbReference type="Pfam" id="PF02618">
    <property type="entry name" value="YceG"/>
    <property type="match status" value="1"/>
</dbReference>
<reference evidence="8 9" key="1">
    <citation type="submission" date="2023-07" db="EMBL/GenBank/DDBJ databases">
        <title>The novel representative of Negativicutes class, Anaeroselena agilis gen. nov. sp. nov.</title>
        <authorList>
            <person name="Prokofeva M.I."/>
            <person name="Elcheninov A.G."/>
            <person name="Klyukina A."/>
            <person name="Kublanov I.V."/>
            <person name="Frolov E.N."/>
            <person name="Podosokorskaya O.A."/>
        </authorList>
    </citation>
    <scope>NUCLEOTIDE SEQUENCE [LARGE SCALE GENOMIC DNA]</scope>
    <source>
        <strain evidence="8 9">4137-cl</strain>
    </source>
</reference>
<comment type="similarity">
    <text evidence="7">Belongs to the transglycosylase MltG family.</text>
</comment>
<evidence type="ECO:0000256" key="2">
    <source>
        <dbReference type="ARBA" id="ARBA00022692"/>
    </source>
</evidence>
<evidence type="ECO:0000256" key="3">
    <source>
        <dbReference type="ARBA" id="ARBA00022989"/>
    </source>
</evidence>
<keyword evidence="9" id="KW-1185">Reference proteome</keyword>
<evidence type="ECO:0000256" key="5">
    <source>
        <dbReference type="ARBA" id="ARBA00023239"/>
    </source>
</evidence>
<keyword evidence="6 7" id="KW-0961">Cell wall biogenesis/degradation</keyword>
<protein>
    <recommendedName>
        <fullName evidence="7">Endolytic murein transglycosylase</fullName>
        <ecNumber evidence="7">4.2.2.29</ecNumber>
    </recommendedName>
    <alternativeName>
        <fullName evidence="7">Peptidoglycan lytic transglycosylase</fullName>
    </alternativeName>
    <alternativeName>
        <fullName evidence="7">Peptidoglycan polymerization terminase</fullName>
    </alternativeName>
</protein>
<dbReference type="PANTHER" id="PTHR30518">
    <property type="entry name" value="ENDOLYTIC MUREIN TRANSGLYCOSYLASE"/>
    <property type="match status" value="1"/>
</dbReference>
<keyword evidence="3 7" id="KW-1133">Transmembrane helix</keyword>
<dbReference type="CDD" id="cd08010">
    <property type="entry name" value="MltG_like"/>
    <property type="match status" value="1"/>
</dbReference>
<dbReference type="HAMAP" id="MF_02065">
    <property type="entry name" value="MltG"/>
    <property type="match status" value="1"/>
</dbReference>
<organism evidence="8 9">
    <name type="scientific">Anaeroselena agilis</name>
    <dbReference type="NCBI Taxonomy" id="3063788"/>
    <lineage>
        <taxon>Bacteria</taxon>
        <taxon>Bacillati</taxon>
        <taxon>Bacillota</taxon>
        <taxon>Negativicutes</taxon>
        <taxon>Acetonemataceae</taxon>
        <taxon>Anaeroselena</taxon>
    </lineage>
</organism>
<dbReference type="EC" id="4.2.2.29" evidence="7"/>
<gene>
    <name evidence="7 8" type="primary">mltG</name>
    <name evidence="8" type="ORF">Q4T40_02545</name>
</gene>
<proteinExistence type="inferred from homology"/>
<name>A0ABU3NTG5_9FIRM</name>
<sequence length="344" mass="38112">MSIVPQKKALLQIAMLLLVLMAITGFEYWRDYRVPVSAGEGKTLTVTVKPEMTVKDIGDELFQNGIIHNATLFRIIAKVQGVEKSLQAGDYALSPNMSITGIIDKMVKGDIVYRLFTIPEGYNVEQIAKLLAEQGLGDGAKFKELARKYTPFPYMEQQPEIIYSSEGYIFPDTYRITGGMTEAALLEMMVANFDKKITPEMRERAKTLGLSLHQVMTLASLVEKEAKLAKERPVIAGVFFNRLKQGMPLQSCPTVQYILGYPKTELTIADTQIASPYNTYQNPGLPPGPIASPGMAALRAVLYPADTPYLYFVAAKDGSHRFSRTYEEHLAAVDEIAGQVNGKL</sequence>
<dbReference type="RefSeq" id="WP_413778672.1">
    <property type="nucleotide sequence ID" value="NZ_JAUOZS010000001.1"/>
</dbReference>
<dbReference type="EMBL" id="JAUOZS010000001">
    <property type="protein sequence ID" value="MDT8900114.1"/>
    <property type="molecule type" value="Genomic_DNA"/>
</dbReference>
<accession>A0ABU3NTG5</accession>
<comment type="caution">
    <text evidence="8">The sequence shown here is derived from an EMBL/GenBank/DDBJ whole genome shotgun (WGS) entry which is preliminary data.</text>
</comment>